<evidence type="ECO:0000256" key="1">
    <source>
        <dbReference type="SAM" id="MobiDB-lite"/>
    </source>
</evidence>
<dbReference type="Proteomes" id="UP000298138">
    <property type="component" value="Unassembled WGS sequence"/>
</dbReference>
<dbReference type="InParanoid" id="A0A4S2MTT5"/>
<gene>
    <name evidence="2" type="ORF">EX30DRAFT_380004</name>
</gene>
<sequence length="240" mass="26303">MQLGLNAPTDIIQPPLTTPRTPQNLPSPTSTRLPAPKTPLFRFPALCWLCGESMEEEGLVCGAERVEKRVATQVHTSPQALTTTAFTSGTSSTHLEKLRPRKIAKFNPEAPGKSQKRPRSEGLLVEETTKGELLVLIQEAVKLALKDTTEELEKLRKESKEEITNLRTMVQKLRVALERPQSDRDQPRGRDSSGRPTGTAQQTARPNTGPNKPPTSGALNYAQILESGLALASPNGWKEV</sequence>
<name>A0A4S2MTT5_9PEZI</name>
<dbReference type="EMBL" id="ML220128">
    <property type="protein sequence ID" value="TGZ79887.1"/>
    <property type="molecule type" value="Genomic_DNA"/>
</dbReference>
<accession>A0A4S2MTT5</accession>
<evidence type="ECO:0000313" key="2">
    <source>
        <dbReference type="EMBL" id="TGZ79887.1"/>
    </source>
</evidence>
<organism evidence="2 3">
    <name type="scientific">Ascodesmis nigricans</name>
    <dbReference type="NCBI Taxonomy" id="341454"/>
    <lineage>
        <taxon>Eukaryota</taxon>
        <taxon>Fungi</taxon>
        <taxon>Dikarya</taxon>
        <taxon>Ascomycota</taxon>
        <taxon>Pezizomycotina</taxon>
        <taxon>Pezizomycetes</taxon>
        <taxon>Pezizales</taxon>
        <taxon>Ascodesmidaceae</taxon>
        <taxon>Ascodesmis</taxon>
    </lineage>
</organism>
<feature type="compositionally biased region" description="Basic and acidic residues" evidence="1">
    <location>
        <begin position="175"/>
        <end position="193"/>
    </location>
</feature>
<evidence type="ECO:0000313" key="3">
    <source>
        <dbReference type="Proteomes" id="UP000298138"/>
    </source>
</evidence>
<feature type="region of interest" description="Disordered" evidence="1">
    <location>
        <begin position="1"/>
        <end position="36"/>
    </location>
</feature>
<keyword evidence="3" id="KW-1185">Reference proteome</keyword>
<feature type="region of interest" description="Disordered" evidence="1">
    <location>
        <begin position="105"/>
        <end position="124"/>
    </location>
</feature>
<feature type="compositionally biased region" description="Polar residues" evidence="1">
    <location>
        <begin position="18"/>
        <end position="32"/>
    </location>
</feature>
<proteinExistence type="predicted"/>
<feature type="region of interest" description="Disordered" evidence="1">
    <location>
        <begin position="174"/>
        <end position="220"/>
    </location>
</feature>
<protein>
    <submittedName>
        <fullName evidence="2">Uncharacterized protein</fullName>
    </submittedName>
</protein>
<dbReference type="AlphaFoldDB" id="A0A4S2MTT5"/>
<feature type="compositionally biased region" description="Polar residues" evidence="1">
    <location>
        <begin position="194"/>
        <end position="210"/>
    </location>
</feature>
<reference evidence="2 3" key="1">
    <citation type="submission" date="2019-04" db="EMBL/GenBank/DDBJ databases">
        <title>Comparative genomics and transcriptomics to analyze fruiting body development in filamentous ascomycetes.</title>
        <authorList>
            <consortium name="DOE Joint Genome Institute"/>
            <person name="Lutkenhaus R."/>
            <person name="Traeger S."/>
            <person name="Breuer J."/>
            <person name="Kuo A."/>
            <person name="Lipzen A."/>
            <person name="Pangilinan J."/>
            <person name="Dilworth D."/>
            <person name="Sandor L."/>
            <person name="Poggeler S."/>
            <person name="Barry K."/>
            <person name="Grigoriev I.V."/>
            <person name="Nowrousian M."/>
        </authorList>
    </citation>
    <scope>NUCLEOTIDE SEQUENCE [LARGE SCALE GENOMIC DNA]</scope>
    <source>
        <strain evidence="2 3">CBS 389.68</strain>
    </source>
</reference>